<dbReference type="InterPro" id="IPR011765">
    <property type="entry name" value="Pept_M16_N"/>
</dbReference>
<accession>A0A426YLE3</accession>
<protein>
    <recommendedName>
        <fullName evidence="1">Peptidase M16 N-terminal domain-containing protein</fullName>
    </recommendedName>
</protein>
<dbReference type="Pfam" id="PF00675">
    <property type="entry name" value="Peptidase_M16"/>
    <property type="match status" value="1"/>
</dbReference>
<sequence>MNLVILLSQRQSDGARIFGSAARYASTNIAQRSSGGFFSWLTGGSSGQLPPLDFPLPGVSLPPPLPDIVEPGNTKITTLPNGLKIASETSPIGYTYDALKTYMPEMVEVLIDSVRNAVFLDWEVNEQKTHIALAFEVPGGWHKEKEAMALTVLQVQEAT</sequence>
<dbReference type="EMBL" id="AMZH03011616">
    <property type="protein sequence ID" value="RRT52538.1"/>
    <property type="molecule type" value="Genomic_DNA"/>
</dbReference>
<dbReference type="InterPro" id="IPR050361">
    <property type="entry name" value="MPP/UQCRC_Complex"/>
</dbReference>
<name>A0A426YLE3_ENSVE</name>
<evidence type="ECO:0000259" key="1">
    <source>
        <dbReference type="Pfam" id="PF00675"/>
    </source>
</evidence>
<dbReference type="GO" id="GO:0005739">
    <property type="term" value="C:mitochondrion"/>
    <property type="evidence" value="ECO:0007669"/>
    <property type="project" value="TreeGrafter"/>
</dbReference>
<organism evidence="2 3">
    <name type="scientific">Ensete ventricosum</name>
    <name type="common">Abyssinian banana</name>
    <name type="synonym">Musa ensete</name>
    <dbReference type="NCBI Taxonomy" id="4639"/>
    <lineage>
        <taxon>Eukaryota</taxon>
        <taxon>Viridiplantae</taxon>
        <taxon>Streptophyta</taxon>
        <taxon>Embryophyta</taxon>
        <taxon>Tracheophyta</taxon>
        <taxon>Spermatophyta</taxon>
        <taxon>Magnoliopsida</taxon>
        <taxon>Liliopsida</taxon>
        <taxon>Zingiberales</taxon>
        <taxon>Musaceae</taxon>
        <taxon>Ensete</taxon>
    </lineage>
</organism>
<comment type="caution">
    <text evidence="2">The sequence shown here is derived from an EMBL/GenBank/DDBJ whole genome shotgun (WGS) entry which is preliminary data.</text>
</comment>
<dbReference type="PANTHER" id="PTHR11851:SF190">
    <property type="entry name" value="MITOCHONDRIAL-PROCESSING PEPTIDASE SUBUNIT ALPHA"/>
    <property type="match status" value="1"/>
</dbReference>
<proteinExistence type="predicted"/>
<dbReference type="PANTHER" id="PTHR11851">
    <property type="entry name" value="METALLOPROTEASE"/>
    <property type="match status" value="1"/>
</dbReference>
<feature type="domain" description="Peptidase M16 N-terminal" evidence="1">
    <location>
        <begin position="91"/>
        <end position="132"/>
    </location>
</feature>
<evidence type="ECO:0000313" key="3">
    <source>
        <dbReference type="Proteomes" id="UP000287651"/>
    </source>
</evidence>
<reference evidence="2 3" key="1">
    <citation type="journal article" date="2014" name="Agronomy (Basel)">
        <title>A Draft Genome Sequence for Ensete ventricosum, the Drought-Tolerant Tree Against Hunger.</title>
        <authorList>
            <person name="Harrison J."/>
            <person name="Moore K.A."/>
            <person name="Paszkiewicz K."/>
            <person name="Jones T."/>
            <person name="Grant M."/>
            <person name="Ambacheew D."/>
            <person name="Muzemil S."/>
            <person name="Studholme D.J."/>
        </authorList>
    </citation>
    <scope>NUCLEOTIDE SEQUENCE [LARGE SCALE GENOMIC DNA]</scope>
</reference>
<dbReference type="Proteomes" id="UP000287651">
    <property type="component" value="Unassembled WGS sequence"/>
</dbReference>
<gene>
    <name evidence="2" type="ORF">B296_00047201</name>
</gene>
<evidence type="ECO:0000313" key="2">
    <source>
        <dbReference type="EMBL" id="RRT52538.1"/>
    </source>
</evidence>
<dbReference type="AlphaFoldDB" id="A0A426YLE3"/>